<dbReference type="PANTHER" id="PTHR21680:SF0">
    <property type="entry name" value="COILED-COIL DOMAIN-CONTAINING PROTEIN 124"/>
    <property type="match status" value="1"/>
</dbReference>
<dbReference type="GO" id="GO:0030496">
    <property type="term" value="C:midbody"/>
    <property type="evidence" value="ECO:0007669"/>
    <property type="project" value="UniProtKB-SubCell"/>
</dbReference>
<comment type="subcellular location">
    <subcellularLocation>
        <location evidence="1">Midbody</location>
    </subcellularLocation>
</comment>
<evidence type="ECO:0000256" key="3">
    <source>
        <dbReference type="ARBA" id="ARBA00023054"/>
    </source>
</evidence>
<dbReference type="InterPro" id="IPR010422">
    <property type="entry name" value="Ccdc124/Oxs1"/>
</dbReference>
<organism evidence="7 8">
    <name type="scientific">Haemonchus contortus</name>
    <name type="common">Barber pole worm</name>
    <dbReference type="NCBI Taxonomy" id="6289"/>
    <lineage>
        <taxon>Eukaryota</taxon>
        <taxon>Metazoa</taxon>
        <taxon>Ecdysozoa</taxon>
        <taxon>Nematoda</taxon>
        <taxon>Chromadorea</taxon>
        <taxon>Rhabditida</taxon>
        <taxon>Rhabditina</taxon>
        <taxon>Rhabditomorpha</taxon>
        <taxon>Strongyloidea</taxon>
        <taxon>Trichostrongylidae</taxon>
        <taxon>Haemonchus</taxon>
    </lineage>
</organism>
<dbReference type="OMA" id="FEERMMP"/>
<name>A0A7I4Y013_HAECO</name>
<feature type="coiled-coil region" evidence="4">
    <location>
        <begin position="66"/>
        <end position="141"/>
    </location>
</feature>
<sequence>MESSCESLSFLKVILEVEFDMPKKFANENPKVIASRERKAAAKKDEQEKKQKAAEDAYWADDDKLVNRKLQRKEEEERKRIEALKRKEENRKLAEAEMAKLAASKSNAQPQKVTRATIDERREAELRLQKEEEARAKLAAEKIEVVDHLEENINQLEVGTATARTVEDAIQVLGGDREEIDKHPEKRMKAAYLAFEEAMLPRLKQEHPTYRLSQLKQLLKKEWLKSPQNPLNAKLMALSAV</sequence>
<dbReference type="Pfam" id="PF06244">
    <property type="entry name" value="Ccdc124"/>
    <property type="match status" value="1"/>
</dbReference>
<evidence type="ECO:0000256" key="4">
    <source>
        <dbReference type="SAM" id="Coils"/>
    </source>
</evidence>
<proteinExistence type="inferred from homology"/>
<dbReference type="AlphaFoldDB" id="A0A7I4Y013"/>
<dbReference type="GO" id="GO:0005634">
    <property type="term" value="C:nucleus"/>
    <property type="evidence" value="ECO:0007669"/>
    <property type="project" value="TreeGrafter"/>
</dbReference>
<dbReference type="OrthoDB" id="76412at2759"/>
<reference evidence="8" key="1">
    <citation type="submission" date="2020-12" db="UniProtKB">
        <authorList>
            <consortium name="WormBaseParasite"/>
        </authorList>
    </citation>
    <scope>IDENTIFICATION</scope>
    <source>
        <strain evidence="8">MHco3</strain>
    </source>
</reference>
<comment type="similarity">
    <text evidence="2">Belongs to the CCDC124 family.</text>
</comment>
<evidence type="ECO:0000256" key="1">
    <source>
        <dbReference type="ARBA" id="ARBA00004214"/>
    </source>
</evidence>
<keyword evidence="3 4" id="KW-0175">Coiled coil</keyword>
<dbReference type="InterPro" id="IPR054414">
    <property type="entry name" value="Ccdc124/Oxs1_C"/>
</dbReference>
<dbReference type="GO" id="GO:0006366">
    <property type="term" value="P:transcription by RNA polymerase II"/>
    <property type="evidence" value="ECO:0007669"/>
    <property type="project" value="TreeGrafter"/>
</dbReference>
<evidence type="ECO:0000259" key="6">
    <source>
        <dbReference type="Pfam" id="PF06244"/>
    </source>
</evidence>
<evidence type="ECO:0000256" key="2">
    <source>
        <dbReference type="ARBA" id="ARBA00008296"/>
    </source>
</evidence>
<dbReference type="PANTHER" id="PTHR21680">
    <property type="entry name" value="COILED-COIL DOMAIN-CONTAINING PROTEIN 124"/>
    <property type="match status" value="1"/>
</dbReference>
<protein>
    <submittedName>
        <fullName evidence="8">Coiled-coil domain-containing protein 124</fullName>
    </submittedName>
</protein>
<feature type="domain" description="Coiled-coil" evidence="6">
    <location>
        <begin position="152"/>
        <end position="232"/>
    </location>
</feature>
<keyword evidence="7" id="KW-1185">Reference proteome</keyword>
<dbReference type="GO" id="GO:0003713">
    <property type="term" value="F:transcription coactivator activity"/>
    <property type="evidence" value="ECO:0007669"/>
    <property type="project" value="TreeGrafter"/>
</dbReference>
<evidence type="ECO:0000313" key="8">
    <source>
        <dbReference type="WBParaSite" id="HCON_00026790-00002"/>
    </source>
</evidence>
<dbReference type="Proteomes" id="UP000025227">
    <property type="component" value="Unplaced"/>
</dbReference>
<evidence type="ECO:0000256" key="5">
    <source>
        <dbReference type="SAM" id="MobiDB-lite"/>
    </source>
</evidence>
<feature type="region of interest" description="Disordered" evidence="5">
    <location>
        <begin position="36"/>
        <end position="56"/>
    </location>
</feature>
<accession>A0A7I4Y013</accession>
<evidence type="ECO:0000313" key="7">
    <source>
        <dbReference type="Proteomes" id="UP000025227"/>
    </source>
</evidence>
<dbReference type="WBParaSite" id="HCON_00026790-00002">
    <property type="protein sequence ID" value="HCON_00026790-00002"/>
    <property type="gene ID" value="HCON_00026790"/>
</dbReference>